<evidence type="ECO:0000313" key="3">
    <source>
        <dbReference type="Proteomes" id="UP000297966"/>
    </source>
</evidence>
<comment type="caution">
    <text evidence="2">The sequence shown here is derived from an EMBL/GenBank/DDBJ whole genome shotgun (WGS) entry which is preliminary data.</text>
</comment>
<sequence length="200" mass="22395">MAAVSGIARAERDVSLWSNPQQSDLDIRQLDIGQLPSVQAFLSRLDAETRCRRFGAPLSDAALDLQAITALENAELMLGIFSEQRLRGLLELYRQGDSGVMELLIVVEGASRRRGMGRRLLNTSMLQALDMDARSVDLIYTSDNWPMRRLAQRVGARIDLSFGTFRARIDLVQRPIITRHLRIPIADDLPGVNGQRGRQL</sequence>
<dbReference type="SUPFAM" id="SSF55729">
    <property type="entry name" value="Acyl-CoA N-acyltransferases (Nat)"/>
    <property type="match status" value="1"/>
</dbReference>
<protein>
    <submittedName>
        <fullName evidence="2">GNAT family N-acetyltransferase</fullName>
    </submittedName>
</protein>
<dbReference type="Proteomes" id="UP000297966">
    <property type="component" value="Unassembled WGS sequence"/>
</dbReference>
<dbReference type="GO" id="GO:0016747">
    <property type="term" value="F:acyltransferase activity, transferring groups other than amino-acyl groups"/>
    <property type="evidence" value="ECO:0007669"/>
    <property type="project" value="InterPro"/>
</dbReference>
<dbReference type="InterPro" id="IPR000182">
    <property type="entry name" value="GNAT_dom"/>
</dbReference>
<keyword evidence="3" id="KW-1185">Reference proteome</keyword>
<feature type="domain" description="N-acetyltransferase" evidence="1">
    <location>
        <begin position="25"/>
        <end position="172"/>
    </location>
</feature>
<dbReference type="OrthoDB" id="7843527at2"/>
<dbReference type="Pfam" id="PF00583">
    <property type="entry name" value="Acetyltransf_1"/>
    <property type="match status" value="1"/>
</dbReference>
<organism evidence="2 3">
    <name type="scientific">Bradyrhizobium niftali</name>
    <dbReference type="NCBI Taxonomy" id="2560055"/>
    <lineage>
        <taxon>Bacteria</taxon>
        <taxon>Pseudomonadati</taxon>
        <taxon>Pseudomonadota</taxon>
        <taxon>Alphaproteobacteria</taxon>
        <taxon>Hyphomicrobiales</taxon>
        <taxon>Nitrobacteraceae</taxon>
        <taxon>Bradyrhizobium</taxon>
    </lineage>
</organism>
<accession>A0A4Y9LNZ1</accession>
<evidence type="ECO:0000259" key="1">
    <source>
        <dbReference type="PROSITE" id="PS51186"/>
    </source>
</evidence>
<reference evidence="2 3" key="1">
    <citation type="submission" date="2019-03" db="EMBL/GenBank/DDBJ databases">
        <title>Bradyrhizobium diversity isolated from nodules of Chamaecrista fasciculata.</title>
        <authorList>
            <person name="Klepa M.S."/>
            <person name="Urquiaga M.O."/>
            <person name="Hungria M."/>
            <person name="Delamuta J.R."/>
        </authorList>
    </citation>
    <scope>NUCLEOTIDE SEQUENCE [LARGE SCALE GENOMIC DNA]</scope>
    <source>
        <strain evidence="2 3">CNPSo 3448</strain>
    </source>
</reference>
<proteinExistence type="predicted"/>
<name>A0A4Y9LNZ1_9BRAD</name>
<dbReference type="AlphaFoldDB" id="A0A4Y9LNZ1"/>
<gene>
    <name evidence="2" type="ORF">E4K65_26390</name>
</gene>
<dbReference type="InterPro" id="IPR016181">
    <property type="entry name" value="Acyl_CoA_acyltransferase"/>
</dbReference>
<keyword evidence="2" id="KW-0808">Transferase</keyword>
<dbReference type="PROSITE" id="PS51186">
    <property type="entry name" value="GNAT"/>
    <property type="match status" value="1"/>
</dbReference>
<dbReference type="EMBL" id="SPQT01000016">
    <property type="protein sequence ID" value="TFV45071.1"/>
    <property type="molecule type" value="Genomic_DNA"/>
</dbReference>
<evidence type="ECO:0000313" key="2">
    <source>
        <dbReference type="EMBL" id="TFV45071.1"/>
    </source>
</evidence>
<dbReference type="Gene3D" id="3.40.630.30">
    <property type="match status" value="1"/>
</dbReference>